<evidence type="ECO:0000256" key="1">
    <source>
        <dbReference type="SAM" id="SignalP"/>
    </source>
</evidence>
<dbReference type="PROSITE" id="PS51257">
    <property type="entry name" value="PROKAR_LIPOPROTEIN"/>
    <property type="match status" value="1"/>
</dbReference>
<protein>
    <recommendedName>
        <fullName evidence="4">DUF3558 domain-containing protein</fullName>
    </recommendedName>
</protein>
<dbReference type="EMBL" id="JACHIV010000001">
    <property type="protein sequence ID" value="MBB5070752.1"/>
    <property type="molecule type" value="Genomic_DNA"/>
</dbReference>
<accession>A0A840NNU6</accession>
<dbReference type="AlphaFoldDB" id="A0A840NNU6"/>
<dbReference type="RefSeq" id="WP_343071488.1">
    <property type="nucleotide sequence ID" value="NZ_JACHIV010000001.1"/>
</dbReference>
<evidence type="ECO:0000313" key="2">
    <source>
        <dbReference type="EMBL" id="MBB5070752.1"/>
    </source>
</evidence>
<feature type="chain" id="PRO_5032783867" description="DUF3558 domain-containing protein" evidence="1">
    <location>
        <begin position="27"/>
        <end position="175"/>
    </location>
</feature>
<evidence type="ECO:0008006" key="4">
    <source>
        <dbReference type="Google" id="ProtNLM"/>
    </source>
</evidence>
<gene>
    <name evidence="2" type="ORF">BJ969_003840</name>
</gene>
<dbReference type="Proteomes" id="UP000580474">
    <property type="component" value="Unassembled WGS sequence"/>
</dbReference>
<comment type="caution">
    <text evidence="2">The sequence shown here is derived from an EMBL/GenBank/DDBJ whole genome shotgun (WGS) entry which is preliminary data.</text>
</comment>
<sequence length="175" mass="17885">MSKLVRSLAVVASSAVLVGLSGCALGEGDGTQAPTSDAAGASLEAFDPCAFFSPDDLTGFGLSPQSEPFTQVSFEPGCRWTGEKMSLTLHKNVDETVESYETGGNWEKYEKRSIAGRSAAIANVPGSGTTGGCDILVDAGGGVAIYGISGKMADSIDACPELEKIVNQTASGLPK</sequence>
<reference evidence="2 3" key="1">
    <citation type="submission" date="2020-08" db="EMBL/GenBank/DDBJ databases">
        <title>Sequencing the genomes of 1000 actinobacteria strains.</title>
        <authorList>
            <person name="Klenk H.-P."/>
        </authorList>
    </citation>
    <scope>NUCLEOTIDE SEQUENCE [LARGE SCALE GENOMIC DNA]</scope>
    <source>
        <strain evidence="2 3">DSM 45582</strain>
    </source>
</reference>
<feature type="signal peptide" evidence="1">
    <location>
        <begin position="1"/>
        <end position="26"/>
    </location>
</feature>
<organism evidence="2 3">
    <name type="scientific">Saccharopolyspora gloriosae</name>
    <dbReference type="NCBI Taxonomy" id="455344"/>
    <lineage>
        <taxon>Bacteria</taxon>
        <taxon>Bacillati</taxon>
        <taxon>Actinomycetota</taxon>
        <taxon>Actinomycetes</taxon>
        <taxon>Pseudonocardiales</taxon>
        <taxon>Pseudonocardiaceae</taxon>
        <taxon>Saccharopolyspora</taxon>
    </lineage>
</organism>
<keyword evidence="1" id="KW-0732">Signal</keyword>
<evidence type="ECO:0000313" key="3">
    <source>
        <dbReference type="Proteomes" id="UP000580474"/>
    </source>
</evidence>
<dbReference type="Pfam" id="PF12079">
    <property type="entry name" value="DUF3558"/>
    <property type="match status" value="1"/>
</dbReference>
<name>A0A840NNU6_9PSEU</name>
<keyword evidence="3" id="KW-1185">Reference proteome</keyword>
<dbReference type="InterPro" id="IPR024520">
    <property type="entry name" value="DUF3558"/>
</dbReference>
<proteinExistence type="predicted"/>